<evidence type="ECO:0000313" key="2">
    <source>
        <dbReference type="EMBL" id="EFM03774.1"/>
    </source>
</evidence>
<dbReference type="Proteomes" id="UP000005526">
    <property type="component" value="Unassembled WGS sequence"/>
</dbReference>
<accession>E0NB48</accession>
<proteinExistence type="predicted"/>
<protein>
    <recommendedName>
        <fullName evidence="4">PilS cassette</fullName>
    </recommendedName>
</protein>
<evidence type="ECO:0000313" key="3">
    <source>
        <dbReference type="Proteomes" id="UP000005526"/>
    </source>
</evidence>
<dbReference type="HOGENOM" id="CLU_152517_1_0_4"/>
<dbReference type="AlphaFoldDB" id="E0NB48"/>
<gene>
    <name evidence="2" type="ORF">HMPREF0602_1730</name>
</gene>
<comment type="caution">
    <text evidence="2">The sequence shown here is derived from an EMBL/GenBank/DDBJ whole genome shotgun (WGS) entry which is preliminary data.</text>
</comment>
<dbReference type="EMBL" id="AEEF01000088">
    <property type="protein sequence ID" value="EFM03774.1"/>
    <property type="molecule type" value="Genomic_DNA"/>
</dbReference>
<feature type="region of interest" description="Disordered" evidence="1">
    <location>
        <begin position="63"/>
        <end position="90"/>
    </location>
</feature>
<sequence length="90" mass="10532">MRFYVLDSRLRGNDAFHLPPPPEKRKKCRPKTFRTAFSREPSFPRKQKTKIRNLKFVIPTKVGIQDSGPEKPFYPISSRTDRSGFPPARE</sequence>
<organism evidence="2 3">
    <name type="scientific">Neisseria meningitidis serogroup B (strain ATCC 13091 / M2091)</name>
    <dbReference type="NCBI Taxonomy" id="862513"/>
    <lineage>
        <taxon>Bacteria</taxon>
        <taxon>Pseudomonadati</taxon>
        <taxon>Pseudomonadota</taxon>
        <taxon>Betaproteobacteria</taxon>
        <taxon>Neisseriales</taxon>
        <taxon>Neisseriaceae</taxon>
        <taxon>Neisseria</taxon>
    </lineage>
</organism>
<evidence type="ECO:0000256" key="1">
    <source>
        <dbReference type="SAM" id="MobiDB-lite"/>
    </source>
</evidence>
<name>E0NB48_NEIM3</name>
<evidence type="ECO:0008006" key="4">
    <source>
        <dbReference type="Google" id="ProtNLM"/>
    </source>
</evidence>
<reference evidence="2 3" key="1">
    <citation type="submission" date="2010-07" db="EMBL/GenBank/DDBJ databases">
        <authorList>
            <person name="Muzny D."/>
            <person name="Qin X."/>
            <person name="Deng J."/>
            <person name="Jiang H."/>
            <person name="Liu Y."/>
            <person name="Qu J."/>
            <person name="Song X.-Z."/>
            <person name="Zhang L."/>
            <person name="Thornton R."/>
            <person name="Coyle M."/>
            <person name="Francisco L."/>
            <person name="Jackson L."/>
            <person name="Javaid M."/>
            <person name="Korchina V."/>
            <person name="Kovar C."/>
            <person name="Mata R."/>
            <person name="Mathew T."/>
            <person name="Ngo R."/>
            <person name="Nguyen L."/>
            <person name="Nguyen N."/>
            <person name="Okwuonu G."/>
            <person name="Ongeri F."/>
            <person name="Pham C."/>
            <person name="Simmons D."/>
            <person name="Wilczek-Boney K."/>
            <person name="Hale W."/>
            <person name="Jakkamsetti A."/>
            <person name="Pham P."/>
            <person name="Ruth R."/>
            <person name="San Lucas F."/>
            <person name="Warren J."/>
            <person name="Zhang J."/>
            <person name="Zhao Z."/>
            <person name="Zhou C."/>
            <person name="Zhu D."/>
            <person name="Lee S."/>
            <person name="Bess C."/>
            <person name="Blankenburg K."/>
            <person name="Forbes L."/>
            <person name="Fu Q."/>
            <person name="Gubbala S."/>
            <person name="Hirani K."/>
            <person name="Jayaseelan J.C."/>
            <person name="Lara F."/>
            <person name="Munidasa M."/>
            <person name="Palculict T."/>
            <person name="Patil S."/>
            <person name="Pu L.-L."/>
            <person name="Saada N."/>
            <person name="Tang L."/>
            <person name="Weissenberger G."/>
            <person name="Zhu Y."/>
            <person name="Hemphill L."/>
            <person name="Shang Y."/>
            <person name="Youmans B."/>
            <person name="Ayvaz T."/>
            <person name="Ross M."/>
            <person name="Santibanez J."/>
            <person name="Aqrawi P."/>
            <person name="Gross S."/>
            <person name="Joshi V."/>
            <person name="Fowler G."/>
            <person name="Nazareth L."/>
            <person name="Reid J."/>
            <person name="Worley K."/>
            <person name="Petrosino J."/>
            <person name="Highlander S."/>
            <person name="Gibbs R."/>
        </authorList>
    </citation>
    <scope>NUCLEOTIDE SEQUENCE [LARGE SCALE GENOMIC DNA]</scope>
    <source>
        <strain evidence="2 3">ATCC 13091</strain>
    </source>
</reference>